<gene>
    <name evidence="2" type="ordered locus">Os04g0172300</name>
    <name evidence="2" type="ORF">OSNPB_040172300</name>
</gene>
<dbReference type="PaxDb" id="39947-A0A0P0W6Z8"/>
<organism evidence="2 3">
    <name type="scientific">Oryza sativa subsp. japonica</name>
    <name type="common">Rice</name>
    <dbReference type="NCBI Taxonomy" id="39947"/>
    <lineage>
        <taxon>Eukaryota</taxon>
        <taxon>Viridiplantae</taxon>
        <taxon>Streptophyta</taxon>
        <taxon>Embryophyta</taxon>
        <taxon>Tracheophyta</taxon>
        <taxon>Spermatophyta</taxon>
        <taxon>Magnoliopsida</taxon>
        <taxon>Liliopsida</taxon>
        <taxon>Poales</taxon>
        <taxon>Poaceae</taxon>
        <taxon>BOP clade</taxon>
        <taxon>Oryzoideae</taxon>
        <taxon>Oryzeae</taxon>
        <taxon>Oryzinae</taxon>
        <taxon>Oryza</taxon>
        <taxon>Oryza sativa</taxon>
    </lineage>
</organism>
<accession>A0A0P0W6Z8</accession>
<protein>
    <submittedName>
        <fullName evidence="2">Os04g0172300 protein</fullName>
    </submittedName>
</protein>
<reference evidence="2 3" key="2">
    <citation type="journal article" date="2013" name="Plant Cell Physiol.">
        <title>Rice Annotation Project Database (RAP-DB): an integrative and interactive database for rice genomics.</title>
        <authorList>
            <person name="Sakai H."/>
            <person name="Lee S.S."/>
            <person name="Tanaka T."/>
            <person name="Numa H."/>
            <person name="Kim J."/>
            <person name="Kawahara Y."/>
            <person name="Wakimoto H."/>
            <person name="Yang C.C."/>
            <person name="Iwamoto M."/>
            <person name="Abe T."/>
            <person name="Yamada Y."/>
            <person name="Muto A."/>
            <person name="Inokuchi H."/>
            <person name="Ikemura T."/>
            <person name="Matsumoto T."/>
            <person name="Sasaki T."/>
            <person name="Itoh T."/>
        </authorList>
    </citation>
    <scope>NUCLEOTIDE SEQUENCE [LARGE SCALE GENOMIC DNA]</scope>
    <source>
        <strain evidence="3">cv. Nipponbare</strain>
    </source>
</reference>
<feature type="region of interest" description="Disordered" evidence="1">
    <location>
        <begin position="17"/>
        <end position="38"/>
    </location>
</feature>
<sequence length="113" mass="11522">MDIDGIPLLPTDCGCAYEHPDHPRPRGGGGGAGMRKAVASVGQRSVETAARWRPWGGSKAVAVLACAASSGQALAVLACAMMARVDDRFPAGRAAATGVLAQRRQTAAGLPVR</sequence>
<evidence type="ECO:0000313" key="3">
    <source>
        <dbReference type="Proteomes" id="UP000059680"/>
    </source>
</evidence>
<dbReference type="AlphaFoldDB" id="A0A0P0W6Z8"/>
<keyword evidence="3" id="KW-1185">Reference proteome</keyword>
<dbReference type="Proteomes" id="UP000059680">
    <property type="component" value="Chromosome 4"/>
</dbReference>
<evidence type="ECO:0000313" key="2">
    <source>
        <dbReference type="EMBL" id="BAS87912.1"/>
    </source>
</evidence>
<reference evidence="2 3" key="3">
    <citation type="journal article" date="2013" name="Rice">
        <title>Improvement of the Oryza sativa Nipponbare reference genome using next generation sequence and optical map data.</title>
        <authorList>
            <person name="Kawahara Y."/>
            <person name="de la Bastide M."/>
            <person name="Hamilton J.P."/>
            <person name="Kanamori H."/>
            <person name="McCombie W.R."/>
            <person name="Ouyang S."/>
            <person name="Schwartz D.C."/>
            <person name="Tanaka T."/>
            <person name="Wu J."/>
            <person name="Zhou S."/>
            <person name="Childs K.L."/>
            <person name="Davidson R.M."/>
            <person name="Lin H."/>
            <person name="Quesada-Ocampo L."/>
            <person name="Vaillancourt B."/>
            <person name="Sakai H."/>
            <person name="Lee S.S."/>
            <person name="Kim J."/>
            <person name="Numa H."/>
            <person name="Itoh T."/>
            <person name="Buell C.R."/>
            <person name="Matsumoto T."/>
        </authorList>
    </citation>
    <scope>NUCLEOTIDE SEQUENCE [LARGE SCALE GENOMIC DNA]</scope>
    <source>
        <strain evidence="3">cv. Nipponbare</strain>
    </source>
</reference>
<dbReference type="EMBL" id="AP014960">
    <property type="protein sequence ID" value="BAS87912.1"/>
    <property type="molecule type" value="Genomic_DNA"/>
</dbReference>
<evidence type="ECO:0000256" key="1">
    <source>
        <dbReference type="SAM" id="MobiDB-lite"/>
    </source>
</evidence>
<name>A0A0P0W6Z8_ORYSJ</name>
<reference evidence="3" key="1">
    <citation type="journal article" date="2005" name="Nature">
        <title>The map-based sequence of the rice genome.</title>
        <authorList>
            <consortium name="International rice genome sequencing project (IRGSP)"/>
            <person name="Matsumoto T."/>
            <person name="Wu J."/>
            <person name="Kanamori H."/>
            <person name="Katayose Y."/>
            <person name="Fujisawa M."/>
            <person name="Namiki N."/>
            <person name="Mizuno H."/>
            <person name="Yamamoto K."/>
            <person name="Antonio B.A."/>
            <person name="Baba T."/>
            <person name="Sakata K."/>
            <person name="Nagamura Y."/>
            <person name="Aoki H."/>
            <person name="Arikawa K."/>
            <person name="Arita K."/>
            <person name="Bito T."/>
            <person name="Chiden Y."/>
            <person name="Fujitsuka N."/>
            <person name="Fukunaka R."/>
            <person name="Hamada M."/>
            <person name="Harada C."/>
            <person name="Hayashi A."/>
            <person name="Hijishita S."/>
            <person name="Honda M."/>
            <person name="Hosokawa S."/>
            <person name="Ichikawa Y."/>
            <person name="Idonuma A."/>
            <person name="Iijima M."/>
            <person name="Ikeda M."/>
            <person name="Ikeno M."/>
            <person name="Ito K."/>
            <person name="Ito S."/>
            <person name="Ito T."/>
            <person name="Ito Y."/>
            <person name="Ito Y."/>
            <person name="Iwabuchi A."/>
            <person name="Kamiya K."/>
            <person name="Karasawa W."/>
            <person name="Kurita K."/>
            <person name="Katagiri S."/>
            <person name="Kikuta A."/>
            <person name="Kobayashi H."/>
            <person name="Kobayashi N."/>
            <person name="Machita K."/>
            <person name="Maehara T."/>
            <person name="Masukawa M."/>
            <person name="Mizubayashi T."/>
            <person name="Mukai Y."/>
            <person name="Nagasaki H."/>
            <person name="Nagata Y."/>
            <person name="Naito S."/>
            <person name="Nakashima M."/>
            <person name="Nakama Y."/>
            <person name="Nakamichi Y."/>
            <person name="Nakamura M."/>
            <person name="Meguro A."/>
            <person name="Negishi M."/>
            <person name="Ohta I."/>
            <person name="Ohta T."/>
            <person name="Okamoto M."/>
            <person name="Ono N."/>
            <person name="Saji S."/>
            <person name="Sakaguchi M."/>
            <person name="Sakai K."/>
            <person name="Shibata M."/>
            <person name="Shimokawa T."/>
            <person name="Song J."/>
            <person name="Takazaki Y."/>
            <person name="Terasawa K."/>
            <person name="Tsugane M."/>
            <person name="Tsuji K."/>
            <person name="Ueda S."/>
            <person name="Waki K."/>
            <person name="Yamagata H."/>
            <person name="Yamamoto M."/>
            <person name="Yamamoto S."/>
            <person name="Yamane H."/>
            <person name="Yoshiki S."/>
            <person name="Yoshihara R."/>
            <person name="Yukawa K."/>
            <person name="Zhong H."/>
            <person name="Yano M."/>
            <person name="Yuan Q."/>
            <person name="Ouyang S."/>
            <person name="Liu J."/>
            <person name="Jones K.M."/>
            <person name="Gansberger K."/>
            <person name="Moffat K."/>
            <person name="Hill J."/>
            <person name="Bera J."/>
            <person name="Fadrosh D."/>
            <person name="Jin S."/>
            <person name="Johri S."/>
            <person name="Kim M."/>
            <person name="Overton L."/>
            <person name="Reardon M."/>
            <person name="Tsitrin T."/>
            <person name="Vuong H."/>
            <person name="Weaver B."/>
            <person name="Ciecko A."/>
            <person name="Tallon L."/>
            <person name="Jackson J."/>
            <person name="Pai G."/>
            <person name="Aken S.V."/>
            <person name="Utterback T."/>
            <person name="Reidmuller S."/>
            <person name="Feldblyum T."/>
            <person name="Hsiao J."/>
            <person name="Zismann V."/>
            <person name="Iobst S."/>
            <person name="de Vazeille A.R."/>
            <person name="Buell C.R."/>
            <person name="Ying K."/>
            <person name="Li Y."/>
            <person name="Lu T."/>
            <person name="Huang Y."/>
            <person name="Zhao Q."/>
            <person name="Feng Q."/>
            <person name="Zhang L."/>
            <person name="Zhu J."/>
            <person name="Weng Q."/>
            <person name="Mu J."/>
            <person name="Lu Y."/>
            <person name="Fan D."/>
            <person name="Liu Y."/>
            <person name="Guan J."/>
            <person name="Zhang Y."/>
            <person name="Yu S."/>
            <person name="Liu X."/>
            <person name="Zhang Y."/>
            <person name="Hong G."/>
            <person name="Han B."/>
            <person name="Choisne N."/>
            <person name="Demange N."/>
            <person name="Orjeda G."/>
            <person name="Samain S."/>
            <person name="Cattolico L."/>
            <person name="Pelletier E."/>
            <person name="Couloux A."/>
            <person name="Segurens B."/>
            <person name="Wincker P."/>
            <person name="D'Hont A."/>
            <person name="Scarpelli C."/>
            <person name="Weissenbach J."/>
            <person name="Salanoubat M."/>
            <person name="Quetier F."/>
            <person name="Yu Y."/>
            <person name="Kim H.R."/>
            <person name="Rambo T."/>
            <person name="Currie J."/>
            <person name="Collura K."/>
            <person name="Luo M."/>
            <person name="Yang T."/>
            <person name="Ammiraju J.S.S."/>
            <person name="Engler F."/>
            <person name="Soderlund C."/>
            <person name="Wing R.A."/>
            <person name="Palmer L.E."/>
            <person name="de la Bastide M."/>
            <person name="Spiegel L."/>
            <person name="Nascimento L."/>
            <person name="Zutavern T."/>
            <person name="O'Shaughnessy A."/>
            <person name="Dike S."/>
            <person name="Dedhia N."/>
            <person name="Preston R."/>
            <person name="Balija V."/>
            <person name="McCombie W.R."/>
            <person name="Chow T."/>
            <person name="Chen H."/>
            <person name="Chung M."/>
            <person name="Chen C."/>
            <person name="Shaw J."/>
            <person name="Wu H."/>
            <person name="Hsiao K."/>
            <person name="Chao Y."/>
            <person name="Chu M."/>
            <person name="Cheng C."/>
            <person name="Hour A."/>
            <person name="Lee P."/>
            <person name="Lin S."/>
            <person name="Lin Y."/>
            <person name="Liou J."/>
            <person name="Liu S."/>
            <person name="Hsing Y."/>
            <person name="Raghuvanshi S."/>
            <person name="Mohanty A."/>
            <person name="Bharti A.K."/>
            <person name="Gaur A."/>
            <person name="Gupta V."/>
            <person name="Kumar D."/>
            <person name="Ravi V."/>
            <person name="Vij S."/>
            <person name="Kapur A."/>
            <person name="Khurana P."/>
            <person name="Khurana P."/>
            <person name="Khurana J.P."/>
            <person name="Tyagi A.K."/>
            <person name="Gaikwad K."/>
            <person name="Singh A."/>
            <person name="Dalal V."/>
            <person name="Srivastava S."/>
            <person name="Dixit A."/>
            <person name="Pal A.K."/>
            <person name="Ghazi I.A."/>
            <person name="Yadav M."/>
            <person name="Pandit A."/>
            <person name="Bhargava A."/>
            <person name="Sureshbabu K."/>
            <person name="Batra K."/>
            <person name="Sharma T.R."/>
            <person name="Mohapatra T."/>
            <person name="Singh N.K."/>
            <person name="Messing J."/>
            <person name="Nelson A.B."/>
            <person name="Fuks G."/>
            <person name="Kavchok S."/>
            <person name="Keizer G."/>
            <person name="Linton E."/>
            <person name="Llaca V."/>
            <person name="Song R."/>
            <person name="Tanyolac B."/>
            <person name="Young S."/>
            <person name="Ho-Il K."/>
            <person name="Hahn J.H."/>
            <person name="Sangsakoo G."/>
            <person name="Vanavichit A."/>
            <person name="de Mattos Luiz.A.T."/>
            <person name="Zimmer P.D."/>
            <person name="Malone G."/>
            <person name="Dellagostin O."/>
            <person name="de Oliveira A.C."/>
            <person name="Bevan M."/>
            <person name="Bancroft I."/>
            <person name="Minx P."/>
            <person name="Cordum H."/>
            <person name="Wilson R."/>
            <person name="Cheng Z."/>
            <person name="Jin W."/>
            <person name="Jiang J."/>
            <person name="Leong S.A."/>
            <person name="Iwama H."/>
            <person name="Gojobori T."/>
            <person name="Itoh T."/>
            <person name="Niimura Y."/>
            <person name="Fujii Y."/>
            <person name="Habara T."/>
            <person name="Sakai H."/>
            <person name="Sato Y."/>
            <person name="Wilson G."/>
            <person name="Kumar K."/>
            <person name="McCouch S."/>
            <person name="Juretic N."/>
            <person name="Hoen D."/>
            <person name="Wright S."/>
            <person name="Bruskiewich R."/>
            <person name="Bureau T."/>
            <person name="Miyao A."/>
            <person name="Hirochika H."/>
            <person name="Nishikawa T."/>
            <person name="Kadowaki K."/>
            <person name="Sugiura M."/>
            <person name="Burr B."/>
            <person name="Sasaki T."/>
        </authorList>
    </citation>
    <scope>NUCLEOTIDE SEQUENCE [LARGE SCALE GENOMIC DNA]</scope>
    <source>
        <strain evidence="3">cv. Nipponbare</strain>
    </source>
</reference>
<dbReference type="InParanoid" id="A0A0P0W6Z8"/>
<proteinExistence type="predicted"/>